<dbReference type="OrthoDB" id="4322807at2"/>
<comment type="caution">
    <text evidence="1">The sequence shown here is derived from an EMBL/GenBank/DDBJ whole genome shotgun (WGS) entry which is preliminary data.</text>
</comment>
<protein>
    <submittedName>
        <fullName evidence="1">Uncharacterized protein</fullName>
    </submittedName>
</protein>
<reference evidence="1 2" key="1">
    <citation type="submission" date="2019-04" db="EMBL/GenBank/DDBJ databases">
        <title>Streptomyces piniterrae sp. nov., a heliquinomycin-producing actinomycete isolated from rhizosphere soil of Pinus yunnanensis.</title>
        <authorList>
            <person name="Zhuang X."/>
            <person name="Zhao J."/>
        </authorList>
    </citation>
    <scope>NUCLEOTIDE SEQUENCE [LARGE SCALE GENOMIC DNA]</scope>
    <source>
        <strain evidence="2">jys28</strain>
    </source>
</reference>
<dbReference type="Proteomes" id="UP000308697">
    <property type="component" value="Unassembled WGS sequence"/>
</dbReference>
<sequence length="88" mass="10087">MSALIAASFTVGYFLGRLRPWDRLDTWLWRRLTFGGRWTCTRRGQLGVLAVHALLRPAATVHAWRHRNDPTTPRSSAVRVVDITTEEN</sequence>
<name>A0A4U0NME3_9ACTN</name>
<evidence type="ECO:0000313" key="2">
    <source>
        <dbReference type="Proteomes" id="UP000308697"/>
    </source>
</evidence>
<dbReference type="AlphaFoldDB" id="A0A4U0NME3"/>
<dbReference type="EMBL" id="SUMB01000003">
    <property type="protein sequence ID" value="TJZ55591.1"/>
    <property type="molecule type" value="Genomic_DNA"/>
</dbReference>
<proteinExistence type="predicted"/>
<keyword evidence="2" id="KW-1185">Reference proteome</keyword>
<accession>A0A4U0NME3</accession>
<dbReference type="RefSeq" id="WP_136739356.1">
    <property type="nucleotide sequence ID" value="NZ_SUMB01000003.1"/>
</dbReference>
<gene>
    <name evidence="1" type="ORF">FCH28_09630</name>
</gene>
<evidence type="ECO:0000313" key="1">
    <source>
        <dbReference type="EMBL" id="TJZ55591.1"/>
    </source>
</evidence>
<organism evidence="1 2">
    <name type="scientific">Streptomyces piniterrae</name>
    <dbReference type="NCBI Taxonomy" id="2571125"/>
    <lineage>
        <taxon>Bacteria</taxon>
        <taxon>Bacillati</taxon>
        <taxon>Actinomycetota</taxon>
        <taxon>Actinomycetes</taxon>
        <taxon>Kitasatosporales</taxon>
        <taxon>Streptomycetaceae</taxon>
        <taxon>Streptomyces</taxon>
    </lineage>
</organism>